<evidence type="ECO:0000256" key="8">
    <source>
        <dbReference type="SAM" id="Phobius"/>
    </source>
</evidence>
<comment type="caution">
    <text evidence="10">The sequence shown here is derived from an EMBL/GenBank/DDBJ whole genome shotgun (WGS) entry which is preliminary data.</text>
</comment>
<dbReference type="Pfam" id="PF04239">
    <property type="entry name" value="DUF421"/>
    <property type="match status" value="1"/>
</dbReference>
<comment type="similarity">
    <text evidence="2">Belongs to the UPF0702 family.</text>
</comment>
<evidence type="ECO:0000256" key="4">
    <source>
        <dbReference type="ARBA" id="ARBA00022692"/>
    </source>
</evidence>
<evidence type="ECO:0000259" key="9">
    <source>
        <dbReference type="Pfam" id="PF04239"/>
    </source>
</evidence>
<reference evidence="10 11" key="1">
    <citation type="submission" date="2023-07" db="EMBL/GenBank/DDBJ databases">
        <title>Genomic Encyclopedia of Type Strains, Phase IV (KMG-IV): sequencing the most valuable type-strain genomes for metagenomic binning, comparative biology and taxonomic classification.</title>
        <authorList>
            <person name="Goeker M."/>
        </authorList>
    </citation>
    <scope>NUCLEOTIDE SEQUENCE [LARGE SCALE GENOMIC DNA]</scope>
    <source>
        <strain evidence="10 11">DSM 4006</strain>
    </source>
</reference>
<keyword evidence="11" id="KW-1185">Reference proteome</keyword>
<name>A0ABT9XFX7_9BACL</name>
<accession>A0ABT9XFX7</accession>
<dbReference type="InterPro" id="IPR007353">
    <property type="entry name" value="DUF421"/>
</dbReference>
<comment type="subcellular location">
    <subcellularLocation>
        <location evidence="1">Cell membrane</location>
        <topology evidence="1">Multi-pass membrane protein</topology>
    </subcellularLocation>
</comment>
<evidence type="ECO:0000256" key="5">
    <source>
        <dbReference type="ARBA" id="ARBA00022989"/>
    </source>
</evidence>
<dbReference type="Gene3D" id="3.30.240.20">
    <property type="entry name" value="bsu07140 like domains"/>
    <property type="match status" value="2"/>
</dbReference>
<keyword evidence="6 8" id="KW-0472">Membrane</keyword>
<gene>
    <name evidence="10" type="ORF">J2S03_000545</name>
</gene>
<feature type="region of interest" description="Disordered" evidence="7">
    <location>
        <begin position="230"/>
        <end position="298"/>
    </location>
</feature>
<evidence type="ECO:0000313" key="10">
    <source>
        <dbReference type="EMBL" id="MDQ0188733.1"/>
    </source>
</evidence>
<keyword evidence="4 8" id="KW-0812">Transmembrane</keyword>
<feature type="compositionally biased region" description="Low complexity" evidence="7">
    <location>
        <begin position="233"/>
        <end position="268"/>
    </location>
</feature>
<feature type="compositionally biased region" description="Polar residues" evidence="7">
    <location>
        <begin position="288"/>
        <end position="298"/>
    </location>
</feature>
<protein>
    <submittedName>
        <fullName evidence="10">Uncharacterized membrane protein YcaP (DUF421 family)</fullName>
    </submittedName>
</protein>
<evidence type="ECO:0000256" key="1">
    <source>
        <dbReference type="ARBA" id="ARBA00004651"/>
    </source>
</evidence>
<dbReference type="PANTHER" id="PTHR34582:SF6">
    <property type="entry name" value="UPF0702 TRANSMEMBRANE PROTEIN YCAP"/>
    <property type="match status" value="1"/>
</dbReference>
<organism evidence="10 11">
    <name type="scientific">Alicyclobacillus cycloheptanicus</name>
    <dbReference type="NCBI Taxonomy" id="1457"/>
    <lineage>
        <taxon>Bacteria</taxon>
        <taxon>Bacillati</taxon>
        <taxon>Bacillota</taxon>
        <taxon>Bacilli</taxon>
        <taxon>Bacillales</taxon>
        <taxon>Alicyclobacillaceae</taxon>
        <taxon>Alicyclobacillus</taxon>
    </lineage>
</organism>
<dbReference type="PANTHER" id="PTHR34582">
    <property type="entry name" value="UPF0702 TRANSMEMBRANE PROTEIN YCAP"/>
    <property type="match status" value="1"/>
</dbReference>
<dbReference type="Proteomes" id="UP001232973">
    <property type="component" value="Unassembled WGS sequence"/>
</dbReference>
<proteinExistence type="inferred from homology"/>
<evidence type="ECO:0000256" key="7">
    <source>
        <dbReference type="SAM" id="MobiDB-lite"/>
    </source>
</evidence>
<feature type="transmembrane region" description="Helical" evidence="8">
    <location>
        <begin position="61"/>
        <end position="82"/>
    </location>
</feature>
<dbReference type="EMBL" id="JAUSTP010000002">
    <property type="protein sequence ID" value="MDQ0188733.1"/>
    <property type="molecule type" value="Genomic_DNA"/>
</dbReference>
<evidence type="ECO:0000256" key="6">
    <source>
        <dbReference type="ARBA" id="ARBA00023136"/>
    </source>
</evidence>
<keyword evidence="3" id="KW-1003">Cell membrane</keyword>
<keyword evidence="5 8" id="KW-1133">Transmembrane helix</keyword>
<evidence type="ECO:0000256" key="3">
    <source>
        <dbReference type="ARBA" id="ARBA00022475"/>
    </source>
</evidence>
<sequence>MMGDIGLLHFIWRVIILYVLVMVALRVMGKREIGQLSVFDFVVSVMLAELSTLPMEDTKVSLWRSVLSISMLVLLQIIVALIQLKSHRFRHWVDGEPSVLIEHGNIKDREMKKTRYTMHDLLMQLRDKGIANVADVEFAILETSGQLSVFPKAEKRPLTPEDLNRAVIHETIPLPVIVDGAPVQKTLEVLGKTQSWLEQELERRGYGTMQDVFYAAVDQNGQLHIDARDKPQKLQPQQKTQSQTDSPSPSDGASSSDGAAQSESAAQDPLPGQHVQNPNVSKPEVRSGQAQQGPFSKP</sequence>
<evidence type="ECO:0000256" key="2">
    <source>
        <dbReference type="ARBA" id="ARBA00006448"/>
    </source>
</evidence>
<evidence type="ECO:0000313" key="11">
    <source>
        <dbReference type="Proteomes" id="UP001232973"/>
    </source>
</evidence>
<feature type="domain" description="YetF C-terminal" evidence="9">
    <location>
        <begin position="85"/>
        <end position="217"/>
    </location>
</feature>
<dbReference type="InterPro" id="IPR023090">
    <property type="entry name" value="UPF0702_alpha/beta_dom_sf"/>
</dbReference>
<feature type="transmembrane region" description="Helical" evidence="8">
    <location>
        <begin position="6"/>
        <end position="25"/>
    </location>
</feature>